<reference evidence="3" key="1">
    <citation type="submission" date="2024-05" db="EMBL/GenBank/DDBJ databases">
        <title>30 novel species of actinomycetes from the DSMZ collection.</title>
        <authorList>
            <person name="Nouioui I."/>
        </authorList>
    </citation>
    <scope>NUCLEOTIDE SEQUENCE</scope>
    <source>
        <strain evidence="3">DSM 41014</strain>
    </source>
</reference>
<protein>
    <recommendedName>
        <fullName evidence="2">MmyB-like transcription regulator ligand binding domain-containing protein</fullName>
    </recommendedName>
</protein>
<keyword evidence="4" id="KW-1185">Reference proteome</keyword>
<evidence type="ECO:0000313" key="3">
    <source>
        <dbReference type="EMBL" id="MDT0473676.1"/>
    </source>
</evidence>
<name>A0ABU2UK88_9ACTN</name>
<feature type="compositionally biased region" description="Low complexity" evidence="1">
    <location>
        <begin position="207"/>
        <end position="218"/>
    </location>
</feature>
<dbReference type="EMBL" id="JAVRFF010000017">
    <property type="protein sequence ID" value="MDT0473676.1"/>
    <property type="molecule type" value="Genomic_DNA"/>
</dbReference>
<dbReference type="PANTHER" id="PTHR35010">
    <property type="entry name" value="BLL4672 PROTEIN-RELATED"/>
    <property type="match status" value="1"/>
</dbReference>
<sequence length="232" mass="25974">MTPARRKRPLAPQRVRPALYRTLDALSVLADVQGRCLDVLAANPLGNALFADFASRPHRERNFARFFFLDQTARSLYTDWDKAARDTVASLRLHAGRHADDPRLTVLTGEVPLRGDASRRLRDDDDVRAHTTGSKRLHPRLSATLTLDYVVLAAEDNPEQSLAIYTPEPPRPQPKRRGYSPVGPTRPPTARPHRSGAANRRTERTARAAPSPRAPQGRDPGEELSARRHRIQ</sequence>
<evidence type="ECO:0000313" key="4">
    <source>
        <dbReference type="Proteomes" id="UP001180489"/>
    </source>
</evidence>
<dbReference type="RefSeq" id="WP_311635580.1">
    <property type="nucleotide sequence ID" value="NZ_JAVRFF010000017.1"/>
</dbReference>
<comment type="caution">
    <text evidence="3">The sequence shown here is derived from an EMBL/GenBank/DDBJ whole genome shotgun (WGS) entry which is preliminary data.</text>
</comment>
<evidence type="ECO:0000259" key="2">
    <source>
        <dbReference type="Pfam" id="PF17765"/>
    </source>
</evidence>
<feature type="region of interest" description="Disordered" evidence="1">
    <location>
        <begin position="161"/>
        <end position="232"/>
    </location>
</feature>
<evidence type="ECO:0000256" key="1">
    <source>
        <dbReference type="SAM" id="MobiDB-lite"/>
    </source>
</evidence>
<dbReference type="InterPro" id="IPR041413">
    <property type="entry name" value="MLTR_LBD"/>
</dbReference>
<gene>
    <name evidence="3" type="ORF">RM863_16215</name>
</gene>
<accession>A0ABU2UK88</accession>
<organism evidence="3 4">
    <name type="scientific">Streptomyces hintoniae</name>
    <dbReference type="NCBI Taxonomy" id="3075521"/>
    <lineage>
        <taxon>Bacteria</taxon>
        <taxon>Bacillati</taxon>
        <taxon>Actinomycetota</taxon>
        <taxon>Actinomycetes</taxon>
        <taxon>Kitasatosporales</taxon>
        <taxon>Streptomycetaceae</taxon>
        <taxon>Streptomyces</taxon>
    </lineage>
</organism>
<dbReference type="PANTHER" id="PTHR35010:SF2">
    <property type="entry name" value="BLL4672 PROTEIN"/>
    <property type="match status" value="1"/>
</dbReference>
<feature type="domain" description="MmyB-like transcription regulator ligand binding" evidence="2">
    <location>
        <begin position="15"/>
        <end position="172"/>
    </location>
</feature>
<dbReference type="Proteomes" id="UP001180489">
    <property type="component" value="Unassembled WGS sequence"/>
</dbReference>
<proteinExistence type="predicted"/>
<dbReference type="Pfam" id="PF17765">
    <property type="entry name" value="MLTR_LBD"/>
    <property type="match status" value="1"/>
</dbReference>
<dbReference type="Gene3D" id="3.30.450.180">
    <property type="match status" value="1"/>
</dbReference>